<proteinExistence type="inferred from homology"/>
<comment type="similarity">
    <text evidence="1">Belongs to the TonB family.</text>
</comment>
<keyword evidence="1" id="KW-0997">Cell inner membrane</keyword>
<evidence type="ECO:0000259" key="3">
    <source>
        <dbReference type="PROSITE" id="PS52015"/>
    </source>
</evidence>
<dbReference type="PRINTS" id="PR01374">
    <property type="entry name" value="TONBPROTEIN"/>
</dbReference>
<name>A0ABV2CV34_9RHOO</name>
<dbReference type="InterPro" id="IPR003538">
    <property type="entry name" value="TonB"/>
</dbReference>
<sequence length="219" mass="23146">MTTLNYTRNKPGFNSRAAGLAGVIIFHVLLIYGLVSGLAQDVVKVIQQKVEVAVISEPPPPPPPPPPPKVEKVVKQEPTPQPKAYVPPVVNPPPVTAAPQNAIAATTSDPTPPPPVKPAPPPEPAAPAGPVSAKANCSRLASPEYPSKAQEDEVQGLVKVVFSIGANGKFESIQQISFERIPGRYQNAFRSSISRALQSYDCKAGALMAQEFSFSLGDN</sequence>
<feature type="region of interest" description="Disordered" evidence="2">
    <location>
        <begin position="104"/>
        <end position="134"/>
    </location>
</feature>
<dbReference type="InterPro" id="IPR037682">
    <property type="entry name" value="TonB_C"/>
</dbReference>
<organism evidence="4 5">
    <name type="scientific">Uliginosibacterium paludis</name>
    <dbReference type="NCBI Taxonomy" id="1615952"/>
    <lineage>
        <taxon>Bacteria</taxon>
        <taxon>Pseudomonadati</taxon>
        <taxon>Pseudomonadota</taxon>
        <taxon>Betaproteobacteria</taxon>
        <taxon>Rhodocyclales</taxon>
        <taxon>Zoogloeaceae</taxon>
        <taxon>Uliginosibacterium</taxon>
    </lineage>
</organism>
<feature type="region of interest" description="Disordered" evidence="2">
    <location>
        <begin position="55"/>
        <end position="92"/>
    </location>
</feature>
<feature type="transmembrane region" description="Helical" evidence="1">
    <location>
        <begin position="20"/>
        <end position="39"/>
    </location>
</feature>
<keyword evidence="1" id="KW-0472">Membrane</keyword>
<keyword evidence="1" id="KW-0735">Signal-anchor</keyword>
<feature type="domain" description="TonB C-terminal" evidence="3">
    <location>
        <begin position="130"/>
        <end position="219"/>
    </location>
</feature>
<keyword evidence="1" id="KW-0653">Protein transport</keyword>
<comment type="function">
    <text evidence="1">Interacts with outer membrane receptor proteins that carry out high-affinity binding and energy dependent uptake into the periplasmic space of specific substrates. It could act to transduce energy from the cytoplasmic membrane to specific energy-requiring processes in the outer membrane, resulting in the release into the periplasm of ligands bound by these outer membrane proteins.</text>
</comment>
<dbReference type="RefSeq" id="WP_345929866.1">
    <property type="nucleotide sequence ID" value="NZ_JBDIVF010000012.1"/>
</dbReference>
<feature type="compositionally biased region" description="Pro residues" evidence="2">
    <location>
        <begin position="110"/>
        <end position="127"/>
    </location>
</feature>
<comment type="caution">
    <text evidence="4">The sequence shown here is derived from an EMBL/GenBank/DDBJ whole genome shotgun (WGS) entry which is preliminary data.</text>
</comment>
<keyword evidence="1" id="KW-0813">Transport</keyword>
<dbReference type="EMBL" id="JBEWLZ010000015">
    <property type="protein sequence ID" value="MET1491773.1"/>
    <property type="molecule type" value="Genomic_DNA"/>
</dbReference>
<keyword evidence="1" id="KW-0812">Transmembrane</keyword>
<keyword evidence="1" id="KW-1003">Cell membrane</keyword>
<reference evidence="4 5" key="1">
    <citation type="submission" date="2024-07" db="EMBL/GenBank/DDBJ databases">
        <title>Uliginosibacterium paludis KCTC:42655.</title>
        <authorList>
            <person name="Kim M.K."/>
        </authorList>
    </citation>
    <scope>NUCLEOTIDE SEQUENCE [LARGE SCALE GENOMIC DNA]</scope>
    <source>
        <strain evidence="4 5">KCTC 42655</strain>
    </source>
</reference>
<accession>A0ABV2CV34</accession>
<feature type="compositionally biased region" description="Low complexity" evidence="2">
    <location>
        <begin position="76"/>
        <end position="88"/>
    </location>
</feature>
<dbReference type="PROSITE" id="PS52015">
    <property type="entry name" value="TONB_CTD"/>
    <property type="match status" value="1"/>
</dbReference>
<keyword evidence="5" id="KW-1185">Reference proteome</keyword>
<protein>
    <recommendedName>
        <fullName evidence="1">Protein TonB</fullName>
    </recommendedName>
</protein>
<evidence type="ECO:0000256" key="2">
    <source>
        <dbReference type="SAM" id="MobiDB-lite"/>
    </source>
</evidence>
<comment type="subcellular location">
    <subcellularLocation>
        <location evidence="1">Cell inner membrane</location>
        <topology evidence="1">Single-pass membrane protein</topology>
        <orientation evidence="1">Periplasmic side</orientation>
    </subcellularLocation>
</comment>
<feature type="compositionally biased region" description="Pro residues" evidence="2">
    <location>
        <begin position="57"/>
        <end position="68"/>
    </location>
</feature>
<dbReference type="Proteomes" id="UP001548590">
    <property type="component" value="Unassembled WGS sequence"/>
</dbReference>
<dbReference type="Gene3D" id="3.30.2420.10">
    <property type="entry name" value="TonB"/>
    <property type="match status" value="1"/>
</dbReference>
<gene>
    <name evidence="4" type="ORF">ABVT11_18180</name>
</gene>
<keyword evidence="1" id="KW-1133">Transmembrane helix</keyword>
<evidence type="ECO:0000313" key="5">
    <source>
        <dbReference type="Proteomes" id="UP001548590"/>
    </source>
</evidence>
<dbReference type="SUPFAM" id="SSF74653">
    <property type="entry name" value="TolA/TonB C-terminal domain"/>
    <property type="match status" value="1"/>
</dbReference>
<evidence type="ECO:0000256" key="1">
    <source>
        <dbReference type="RuleBase" id="RU362123"/>
    </source>
</evidence>
<evidence type="ECO:0000313" key="4">
    <source>
        <dbReference type="EMBL" id="MET1491773.1"/>
    </source>
</evidence>